<evidence type="ECO:0000256" key="1">
    <source>
        <dbReference type="ARBA" id="ARBA00001933"/>
    </source>
</evidence>
<sequence length="439" mass="47758">MNAETRIRNDLGAYWMPFTANRQFKDNPRMIASAEGMYYTTTDGRKVMDGTAGLWCVNAGHRAPRITEAVQRQVEELDYAPAFQMGHPKAFELASRLAELAPGKLNHVFFTNSGSESVETALKIALAYHKARGEAGRTRLIGREKGYHGVNFGGISVGGLVNNRRAFGTLLSGVDHLPHTHDIARNGFTKGQPEHGAELADELERMVALHGAETIAAVIVEPMAGSAGVILPPKGYLQKLREITRRHGILLIFDEVITAYGRMGRAFGADYYGVEPDMITTAKGLTNGVIPMGAVLASEAIHDAFMTGPDHMIELFHGYTYSGNPMACAAALAALDTYREEALFERAASLEDYWADALFSLRDKPGVIDIRVVGLVGAVELEPFADQPTKRAFDTYLRAWDKGVHLRTTGDTIAMSPPLIIEKSEIDQLVGTLGAALDA</sequence>
<dbReference type="Proteomes" id="UP000221860">
    <property type="component" value="Unassembled WGS sequence"/>
</dbReference>
<comment type="caution">
    <text evidence="7">The sequence shown here is derived from an EMBL/GenBank/DDBJ whole genome shotgun (WGS) entry which is preliminary data.</text>
</comment>
<dbReference type="InterPro" id="IPR049704">
    <property type="entry name" value="Aminotrans_3_PPA_site"/>
</dbReference>
<keyword evidence="3 7" id="KW-0032">Aminotransferase</keyword>
<comment type="cofactor">
    <cofactor evidence="1">
        <name>pyridoxal 5'-phosphate</name>
        <dbReference type="ChEBI" id="CHEBI:597326"/>
    </cofactor>
</comment>
<dbReference type="GO" id="GO:0016223">
    <property type="term" value="F:beta-alanine:pyruvate transaminase activity"/>
    <property type="evidence" value="ECO:0007669"/>
    <property type="project" value="UniProtKB-EC"/>
</dbReference>
<protein>
    <submittedName>
        <fullName evidence="7">Aspartate aminotransferase family protein</fullName>
        <ecNumber evidence="7">2.6.1.18</ecNumber>
    </submittedName>
</protein>
<keyword evidence="8" id="KW-1185">Reference proteome</keyword>
<name>A0A2G1MJQ4_9RHOB</name>
<dbReference type="EMBL" id="NQWH01000004">
    <property type="protein sequence ID" value="PHP28927.1"/>
    <property type="molecule type" value="Genomic_DNA"/>
</dbReference>
<dbReference type="GO" id="GO:0004015">
    <property type="term" value="F:adenosylmethionine-8-amino-7-oxononanoate transaminase activity"/>
    <property type="evidence" value="ECO:0007669"/>
    <property type="project" value="TreeGrafter"/>
</dbReference>
<dbReference type="PANTHER" id="PTHR42684">
    <property type="entry name" value="ADENOSYLMETHIONINE-8-AMINO-7-OXONONANOATE AMINOTRANSFERASE"/>
    <property type="match status" value="1"/>
</dbReference>
<dbReference type="AlphaFoldDB" id="A0A2G1MJQ4"/>
<dbReference type="Gene3D" id="3.90.1150.10">
    <property type="entry name" value="Aspartate Aminotransferase, domain 1"/>
    <property type="match status" value="1"/>
</dbReference>
<evidence type="ECO:0000256" key="4">
    <source>
        <dbReference type="ARBA" id="ARBA00022679"/>
    </source>
</evidence>
<keyword evidence="4 7" id="KW-0808">Transferase</keyword>
<evidence type="ECO:0000256" key="2">
    <source>
        <dbReference type="ARBA" id="ARBA00008954"/>
    </source>
</evidence>
<dbReference type="InterPro" id="IPR005814">
    <property type="entry name" value="Aminotrans_3"/>
</dbReference>
<dbReference type="EC" id="2.6.1.18" evidence="7"/>
<dbReference type="GO" id="GO:0030170">
    <property type="term" value="F:pyridoxal phosphate binding"/>
    <property type="evidence" value="ECO:0007669"/>
    <property type="project" value="InterPro"/>
</dbReference>
<evidence type="ECO:0000256" key="6">
    <source>
        <dbReference type="RuleBase" id="RU003560"/>
    </source>
</evidence>
<dbReference type="InterPro" id="IPR015424">
    <property type="entry name" value="PyrdxlP-dep_Trfase"/>
</dbReference>
<organism evidence="7 8">
    <name type="scientific">Limimaricola cinnabarinus</name>
    <dbReference type="NCBI Taxonomy" id="1125964"/>
    <lineage>
        <taxon>Bacteria</taxon>
        <taxon>Pseudomonadati</taxon>
        <taxon>Pseudomonadota</taxon>
        <taxon>Alphaproteobacteria</taxon>
        <taxon>Rhodobacterales</taxon>
        <taxon>Paracoccaceae</taxon>
        <taxon>Limimaricola</taxon>
    </lineage>
</organism>
<dbReference type="PIRSF" id="PIRSF000521">
    <property type="entry name" value="Transaminase_4ab_Lys_Orn"/>
    <property type="match status" value="1"/>
</dbReference>
<dbReference type="InterPro" id="IPR015422">
    <property type="entry name" value="PyrdxlP-dep_Trfase_small"/>
</dbReference>
<evidence type="ECO:0000256" key="5">
    <source>
        <dbReference type="ARBA" id="ARBA00022898"/>
    </source>
</evidence>
<evidence type="ECO:0000313" key="7">
    <source>
        <dbReference type="EMBL" id="PHP28927.1"/>
    </source>
</evidence>
<gene>
    <name evidence="7" type="ORF">CJ301_04310</name>
</gene>
<dbReference type="SUPFAM" id="SSF53383">
    <property type="entry name" value="PLP-dependent transferases"/>
    <property type="match status" value="1"/>
</dbReference>
<reference evidence="7 8" key="1">
    <citation type="submission" date="2017-08" db="EMBL/GenBank/DDBJ databases">
        <title>Draft Genome Sequence of Loktanella cinnabarina Strain XM1, Isolated from Coastal Surface Water.</title>
        <authorList>
            <person name="Ma R."/>
            <person name="Wang J."/>
            <person name="Wang Q."/>
            <person name="Ma Z."/>
            <person name="Li J."/>
            <person name="Chen L."/>
        </authorList>
    </citation>
    <scope>NUCLEOTIDE SEQUENCE [LARGE SCALE GENOMIC DNA]</scope>
    <source>
        <strain evidence="7 8">XM1</strain>
    </source>
</reference>
<evidence type="ECO:0000313" key="8">
    <source>
        <dbReference type="Proteomes" id="UP000221860"/>
    </source>
</evidence>
<evidence type="ECO:0000256" key="3">
    <source>
        <dbReference type="ARBA" id="ARBA00022576"/>
    </source>
</evidence>
<dbReference type="InterPro" id="IPR015421">
    <property type="entry name" value="PyrdxlP-dep_Trfase_major"/>
</dbReference>
<proteinExistence type="inferred from homology"/>
<dbReference type="OrthoDB" id="9801834at2"/>
<dbReference type="RefSeq" id="WP_099274656.1">
    <property type="nucleotide sequence ID" value="NZ_KZ304952.1"/>
</dbReference>
<keyword evidence="5 6" id="KW-0663">Pyridoxal phosphate</keyword>
<dbReference type="GO" id="GO:0009102">
    <property type="term" value="P:biotin biosynthetic process"/>
    <property type="evidence" value="ECO:0007669"/>
    <property type="project" value="TreeGrafter"/>
</dbReference>
<dbReference type="PANTHER" id="PTHR42684:SF1">
    <property type="entry name" value="BETA-ALANINE--PYRUVATE AMINOTRANSFERASE"/>
    <property type="match status" value="1"/>
</dbReference>
<dbReference type="CDD" id="cd00610">
    <property type="entry name" value="OAT_like"/>
    <property type="match status" value="1"/>
</dbReference>
<dbReference type="Pfam" id="PF00202">
    <property type="entry name" value="Aminotran_3"/>
    <property type="match status" value="1"/>
</dbReference>
<accession>A0A2G1MJQ4</accession>
<dbReference type="Gene3D" id="3.40.640.10">
    <property type="entry name" value="Type I PLP-dependent aspartate aminotransferase-like (Major domain)"/>
    <property type="match status" value="1"/>
</dbReference>
<dbReference type="FunFam" id="3.40.640.10:FF:000014">
    <property type="entry name" value="Adenosylmethionine-8-amino-7-oxononanoate aminotransferase, probable"/>
    <property type="match status" value="1"/>
</dbReference>
<dbReference type="PROSITE" id="PS00600">
    <property type="entry name" value="AA_TRANSFER_CLASS_3"/>
    <property type="match status" value="1"/>
</dbReference>
<comment type="similarity">
    <text evidence="2 6">Belongs to the class-III pyridoxal-phosphate-dependent aminotransferase family.</text>
</comment>